<sequence length="205" mass="21489">MSTLGFPGGGSAGAGGAGKPGGPTAAEERPEVVRYVIVAWAIMLSGELVRLMVDVALSLADPASLKEEARKAAKRVGEPASENLVNLSAYLSVGVAAMFSLLLLLVMVWALTAYAQRKKWAETARRMLAVLSGFFALRMLMVFMVVPSAYGGPTALLATGGVVQIIIGVVGVCAIMFATQDEARKWSEPADEAKGSHNRHTPSSI</sequence>
<feature type="transmembrane region" description="Helical" evidence="2">
    <location>
        <begin position="127"/>
        <end position="150"/>
    </location>
</feature>
<dbReference type="RefSeq" id="WP_196824847.1">
    <property type="nucleotide sequence ID" value="NZ_CP046980.1"/>
</dbReference>
<dbReference type="AlphaFoldDB" id="A0A931DVU2"/>
<comment type="caution">
    <text evidence="3">The sequence shown here is derived from an EMBL/GenBank/DDBJ whole genome shotgun (WGS) entry which is preliminary data.</text>
</comment>
<keyword evidence="2" id="KW-0472">Membrane</keyword>
<gene>
    <name evidence="3" type="ORF">IW254_001423</name>
</gene>
<keyword evidence="2" id="KW-1133">Transmembrane helix</keyword>
<feature type="region of interest" description="Disordered" evidence="1">
    <location>
        <begin position="1"/>
        <end position="26"/>
    </location>
</feature>
<dbReference type="Proteomes" id="UP000658613">
    <property type="component" value="Unassembled WGS sequence"/>
</dbReference>
<keyword evidence="4" id="KW-1185">Reference proteome</keyword>
<feature type="transmembrane region" description="Helical" evidence="2">
    <location>
        <begin position="89"/>
        <end position="115"/>
    </location>
</feature>
<reference evidence="3" key="1">
    <citation type="submission" date="2020-11" db="EMBL/GenBank/DDBJ databases">
        <title>Sequencing the genomes of 1000 actinobacteria strains.</title>
        <authorList>
            <person name="Klenk H.-P."/>
        </authorList>
    </citation>
    <scope>NUCLEOTIDE SEQUENCE</scope>
    <source>
        <strain evidence="3">DSM 45632</strain>
    </source>
</reference>
<evidence type="ECO:0000256" key="2">
    <source>
        <dbReference type="SAM" id="Phobius"/>
    </source>
</evidence>
<proteinExistence type="predicted"/>
<protein>
    <submittedName>
        <fullName evidence="3">Uncharacterized protein</fullName>
    </submittedName>
</protein>
<dbReference type="EMBL" id="JADOUE010000001">
    <property type="protein sequence ID" value="MBG6122454.1"/>
    <property type="molecule type" value="Genomic_DNA"/>
</dbReference>
<feature type="compositionally biased region" description="Gly residues" evidence="1">
    <location>
        <begin position="1"/>
        <end position="21"/>
    </location>
</feature>
<evidence type="ECO:0000256" key="1">
    <source>
        <dbReference type="SAM" id="MobiDB-lite"/>
    </source>
</evidence>
<organism evidence="3 4">
    <name type="scientific">Corynebacterium aquatimens</name>
    <dbReference type="NCBI Taxonomy" id="1190508"/>
    <lineage>
        <taxon>Bacteria</taxon>
        <taxon>Bacillati</taxon>
        <taxon>Actinomycetota</taxon>
        <taxon>Actinomycetes</taxon>
        <taxon>Mycobacteriales</taxon>
        <taxon>Corynebacteriaceae</taxon>
        <taxon>Corynebacterium</taxon>
    </lineage>
</organism>
<name>A0A931DVU2_9CORY</name>
<feature type="transmembrane region" description="Helical" evidence="2">
    <location>
        <begin position="156"/>
        <end position="178"/>
    </location>
</feature>
<accession>A0A931DVU2</accession>
<evidence type="ECO:0000313" key="3">
    <source>
        <dbReference type="EMBL" id="MBG6122454.1"/>
    </source>
</evidence>
<keyword evidence="2" id="KW-0812">Transmembrane</keyword>
<evidence type="ECO:0000313" key="4">
    <source>
        <dbReference type="Proteomes" id="UP000658613"/>
    </source>
</evidence>